<proteinExistence type="predicted"/>
<feature type="chain" id="PRO_5003237228" evidence="2">
    <location>
        <begin position="25"/>
        <end position="80"/>
    </location>
</feature>
<evidence type="ECO:0000256" key="2">
    <source>
        <dbReference type="SAM" id="SignalP"/>
    </source>
</evidence>
<dbReference type="Proteomes" id="UP000000305">
    <property type="component" value="Unassembled WGS sequence"/>
</dbReference>
<dbReference type="AlphaFoldDB" id="E9G7K6"/>
<name>E9G7K6_DAPPU</name>
<sequence length="80" mass="7993">MGSFKVAMLLAVLVAVSFTMEAAANPIATAQDLGMAAEMSGLTGPVETAISHDLNVAEHKKKKYRGGGGGGGGGSSEEGR</sequence>
<protein>
    <submittedName>
        <fullName evidence="3">Uncharacterized protein</fullName>
    </submittedName>
</protein>
<dbReference type="KEGG" id="dpx:DAPPUDRAFT_314818"/>
<feature type="region of interest" description="Disordered" evidence="1">
    <location>
        <begin position="60"/>
        <end position="80"/>
    </location>
</feature>
<dbReference type="InParanoid" id="E9G7K6"/>
<keyword evidence="2" id="KW-0732">Signal</keyword>
<gene>
    <name evidence="3" type="ORF">DAPPUDRAFT_314818</name>
</gene>
<evidence type="ECO:0000313" key="3">
    <source>
        <dbReference type="EMBL" id="EFX84484.1"/>
    </source>
</evidence>
<evidence type="ECO:0000256" key="1">
    <source>
        <dbReference type="SAM" id="MobiDB-lite"/>
    </source>
</evidence>
<dbReference type="HOGENOM" id="CLU_2592171_0_0_1"/>
<organism evidence="3 4">
    <name type="scientific">Daphnia pulex</name>
    <name type="common">Water flea</name>
    <dbReference type="NCBI Taxonomy" id="6669"/>
    <lineage>
        <taxon>Eukaryota</taxon>
        <taxon>Metazoa</taxon>
        <taxon>Ecdysozoa</taxon>
        <taxon>Arthropoda</taxon>
        <taxon>Crustacea</taxon>
        <taxon>Branchiopoda</taxon>
        <taxon>Diplostraca</taxon>
        <taxon>Cladocera</taxon>
        <taxon>Anomopoda</taxon>
        <taxon>Daphniidae</taxon>
        <taxon>Daphnia</taxon>
    </lineage>
</organism>
<keyword evidence="4" id="KW-1185">Reference proteome</keyword>
<accession>E9G7K6</accession>
<feature type="signal peptide" evidence="2">
    <location>
        <begin position="1"/>
        <end position="24"/>
    </location>
</feature>
<evidence type="ECO:0000313" key="4">
    <source>
        <dbReference type="Proteomes" id="UP000000305"/>
    </source>
</evidence>
<dbReference type="EMBL" id="GL732534">
    <property type="protein sequence ID" value="EFX84484.1"/>
    <property type="molecule type" value="Genomic_DNA"/>
</dbReference>
<reference evidence="3 4" key="1">
    <citation type="journal article" date="2011" name="Science">
        <title>The ecoresponsive genome of Daphnia pulex.</title>
        <authorList>
            <person name="Colbourne J.K."/>
            <person name="Pfrender M.E."/>
            <person name="Gilbert D."/>
            <person name="Thomas W.K."/>
            <person name="Tucker A."/>
            <person name="Oakley T.H."/>
            <person name="Tokishita S."/>
            <person name="Aerts A."/>
            <person name="Arnold G.J."/>
            <person name="Basu M.K."/>
            <person name="Bauer D.J."/>
            <person name="Caceres C.E."/>
            <person name="Carmel L."/>
            <person name="Casola C."/>
            <person name="Choi J.H."/>
            <person name="Detter J.C."/>
            <person name="Dong Q."/>
            <person name="Dusheyko S."/>
            <person name="Eads B.D."/>
            <person name="Frohlich T."/>
            <person name="Geiler-Samerotte K.A."/>
            <person name="Gerlach D."/>
            <person name="Hatcher P."/>
            <person name="Jogdeo S."/>
            <person name="Krijgsveld J."/>
            <person name="Kriventseva E.V."/>
            <person name="Kultz D."/>
            <person name="Laforsch C."/>
            <person name="Lindquist E."/>
            <person name="Lopez J."/>
            <person name="Manak J.R."/>
            <person name="Muller J."/>
            <person name="Pangilinan J."/>
            <person name="Patwardhan R.P."/>
            <person name="Pitluck S."/>
            <person name="Pritham E.J."/>
            <person name="Rechtsteiner A."/>
            <person name="Rho M."/>
            <person name="Rogozin I.B."/>
            <person name="Sakarya O."/>
            <person name="Salamov A."/>
            <person name="Schaack S."/>
            <person name="Shapiro H."/>
            <person name="Shiga Y."/>
            <person name="Skalitzky C."/>
            <person name="Smith Z."/>
            <person name="Souvorov A."/>
            <person name="Sung W."/>
            <person name="Tang Z."/>
            <person name="Tsuchiya D."/>
            <person name="Tu H."/>
            <person name="Vos H."/>
            <person name="Wang M."/>
            <person name="Wolf Y.I."/>
            <person name="Yamagata H."/>
            <person name="Yamada T."/>
            <person name="Ye Y."/>
            <person name="Shaw J.R."/>
            <person name="Andrews J."/>
            <person name="Crease T.J."/>
            <person name="Tang H."/>
            <person name="Lucas S.M."/>
            <person name="Robertson H.M."/>
            <person name="Bork P."/>
            <person name="Koonin E.V."/>
            <person name="Zdobnov E.M."/>
            <person name="Grigoriev I.V."/>
            <person name="Lynch M."/>
            <person name="Boore J.L."/>
        </authorList>
    </citation>
    <scope>NUCLEOTIDE SEQUENCE [LARGE SCALE GENOMIC DNA]</scope>
</reference>
<feature type="compositionally biased region" description="Gly residues" evidence="1">
    <location>
        <begin position="66"/>
        <end position="80"/>
    </location>
</feature>
<dbReference type="OrthoDB" id="10511465at2759"/>